<proteinExistence type="predicted"/>
<dbReference type="Proteomes" id="UP000295388">
    <property type="component" value="Unassembled WGS sequence"/>
</dbReference>
<evidence type="ECO:0000313" key="2">
    <source>
        <dbReference type="Proteomes" id="UP000295388"/>
    </source>
</evidence>
<sequence length="121" mass="13495">MRAAALGAHAAKYHGVVLHEYSQWMLEELIGVPRDSWTQDVQAIEAGFAYYLLCSHLDNPRSGFIDLTRGTALMQTALDPSHLVGLRWATGLWKVGNHSASERCPGPSWKWPARRAREPKG</sequence>
<evidence type="ECO:0000313" key="1">
    <source>
        <dbReference type="EMBL" id="TDO30399.1"/>
    </source>
</evidence>
<dbReference type="AlphaFoldDB" id="A0A4R6J4T0"/>
<protein>
    <submittedName>
        <fullName evidence="1">Uncharacterized protein</fullName>
    </submittedName>
</protein>
<keyword evidence="2" id="KW-1185">Reference proteome</keyword>
<accession>A0A4R6J4T0</accession>
<dbReference type="EMBL" id="SNWQ01000038">
    <property type="protein sequence ID" value="TDO30399.1"/>
    <property type="molecule type" value="Genomic_DNA"/>
</dbReference>
<name>A0A4R6J4T0_9ACTN</name>
<organism evidence="1 2">
    <name type="scientific">Kribbella caucasensis</name>
    <dbReference type="NCBI Taxonomy" id="2512215"/>
    <lineage>
        <taxon>Bacteria</taxon>
        <taxon>Bacillati</taxon>
        <taxon>Actinomycetota</taxon>
        <taxon>Actinomycetes</taxon>
        <taxon>Propionibacteriales</taxon>
        <taxon>Kribbellaceae</taxon>
        <taxon>Kribbella</taxon>
    </lineage>
</organism>
<gene>
    <name evidence="1" type="ORF">EV643_13813</name>
</gene>
<dbReference type="RefSeq" id="WP_166665765.1">
    <property type="nucleotide sequence ID" value="NZ_SNWQ01000038.1"/>
</dbReference>
<comment type="caution">
    <text evidence="1">The sequence shown here is derived from an EMBL/GenBank/DDBJ whole genome shotgun (WGS) entry which is preliminary data.</text>
</comment>
<reference evidence="1 2" key="1">
    <citation type="submission" date="2019-03" db="EMBL/GenBank/DDBJ databases">
        <title>Genomic Encyclopedia of Type Strains, Phase III (KMG-III): the genomes of soil and plant-associated and newly described type strains.</title>
        <authorList>
            <person name="Whitman W."/>
        </authorList>
    </citation>
    <scope>NUCLEOTIDE SEQUENCE [LARGE SCALE GENOMIC DNA]</scope>
    <source>
        <strain evidence="1 2">VKM Ac-2527</strain>
    </source>
</reference>